<gene>
    <name evidence="1" type="ORF">ACFPFM_24280</name>
</gene>
<dbReference type="EMBL" id="JBHSJB010000023">
    <property type="protein sequence ID" value="MFC5056850.1"/>
    <property type="molecule type" value="Genomic_DNA"/>
</dbReference>
<keyword evidence="2" id="KW-1185">Reference proteome</keyword>
<name>A0ABV9Y2K6_9PSEU</name>
<comment type="caution">
    <text evidence="1">The sequence shown here is derived from an EMBL/GenBank/DDBJ whole genome shotgun (WGS) entry which is preliminary data.</text>
</comment>
<evidence type="ECO:0000313" key="1">
    <source>
        <dbReference type="EMBL" id="MFC5056850.1"/>
    </source>
</evidence>
<protein>
    <submittedName>
        <fullName evidence="1">Uncharacterized protein</fullName>
    </submittedName>
</protein>
<sequence>MNDVDFEGLPPVCDEALFRAVGDFLAEQGAPRLFAVVQEHGERVNGRVVAYGMAFEDRVMMSANGEKFLFTLASIENAVRFYHHEDHGLRARVVWLNMLDHAQEESERTHTLEAVQIAA</sequence>
<proteinExistence type="predicted"/>
<reference evidence="2" key="1">
    <citation type="journal article" date="2019" name="Int. J. Syst. Evol. Microbiol.">
        <title>The Global Catalogue of Microorganisms (GCM) 10K type strain sequencing project: providing services to taxonomists for standard genome sequencing and annotation.</title>
        <authorList>
            <consortium name="The Broad Institute Genomics Platform"/>
            <consortium name="The Broad Institute Genome Sequencing Center for Infectious Disease"/>
            <person name="Wu L."/>
            <person name="Ma J."/>
        </authorList>
    </citation>
    <scope>NUCLEOTIDE SEQUENCE [LARGE SCALE GENOMIC DNA]</scope>
    <source>
        <strain evidence="2">KCTC 12848</strain>
    </source>
</reference>
<accession>A0ABV9Y2K6</accession>
<evidence type="ECO:0000313" key="2">
    <source>
        <dbReference type="Proteomes" id="UP001595833"/>
    </source>
</evidence>
<dbReference type="Proteomes" id="UP001595833">
    <property type="component" value="Unassembled WGS sequence"/>
</dbReference>
<dbReference type="RefSeq" id="WP_344034591.1">
    <property type="nucleotide sequence ID" value="NZ_BAAAKE010000001.1"/>
</dbReference>
<organism evidence="1 2">
    <name type="scientific">Saccharothrix xinjiangensis</name>
    <dbReference type="NCBI Taxonomy" id="204798"/>
    <lineage>
        <taxon>Bacteria</taxon>
        <taxon>Bacillati</taxon>
        <taxon>Actinomycetota</taxon>
        <taxon>Actinomycetes</taxon>
        <taxon>Pseudonocardiales</taxon>
        <taxon>Pseudonocardiaceae</taxon>
        <taxon>Saccharothrix</taxon>
    </lineage>
</organism>